<dbReference type="Gene3D" id="3.20.20.140">
    <property type="entry name" value="Metal-dependent hydrolases"/>
    <property type="match status" value="1"/>
</dbReference>
<accession>A0A0S7BPK3</accession>
<dbReference type="GO" id="GO:0070573">
    <property type="term" value="F:metallodipeptidase activity"/>
    <property type="evidence" value="ECO:0007669"/>
    <property type="project" value="InterPro"/>
</dbReference>
<dbReference type="STRING" id="1678841.TBC1_11571"/>
<dbReference type="OrthoDB" id="9804920at2"/>
<dbReference type="Gene3D" id="1.10.287.650">
    <property type="entry name" value="L27 domain"/>
    <property type="match status" value="1"/>
</dbReference>
<sequence length="424" mass="47093">MSAMKNKTSVFFTIILWGCCNTFLSAGINPGNQKNIRKAARIHARALTIDSHNDTPMWFTDTSYNFAEDHRGKRPRNRVDIPGMEAGGLDGAFFAVFAGQGDRNEKGNAKAFEQAVQTFKAIDRNLKLHDDKISMARCAGDARSIEKENKRAIYIGLENGYPIGNKLGNVELFYKLGALYITLCHTRNNDICDSSTDSTEHNGISKFGESVVAEMNRLGMMVDVSHISDKAFYDAIRLSKTPVIASHSCARALCNNPRNLDDAMLRALAENGGVIQMCILSSYVKTPDPNPRRDSAQAALRLKYNGFRDLTEEEMNKARKEWYAIDDIYPQKLATVSDVADHIDHIVKTAGIRHVGIGTDFDGGGGVEGCADASQLGNITLELVKRGYSARQIRLIWSKNLLRVMRETEKYARKNADRGNEKTT</sequence>
<dbReference type="AlphaFoldDB" id="A0A0S7BPK3"/>
<evidence type="ECO:0000313" key="2">
    <source>
        <dbReference type="Proteomes" id="UP000053091"/>
    </source>
</evidence>
<keyword evidence="2" id="KW-1185">Reference proteome</keyword>
<dbReference type="PANTHER" id="PTHR10443:SF12">
    <property type="entry name" value="DIPEPTIDASE"/>
    <property type="match status" value="1"/>
</dbReference>
<dbReference type="SUPFAM" id="SSF51556">
    <property type="entry name" value="Metallo-dependent hydrolases"/>
    <property type="match status" value="1"/>
</dbReference>
<protein>
    <submittedName>
        <fullName evidence="1">Zn-dependent dipeptidase, microsomal dipeptidase homolog</fullName>
    </submittedName>
</protein>
<dbReference type="PANTHER" id="PTHR10443">
    <property type="entry name" value="MICROSOMAL DIPEPTIDASE"/>
    <property type="match status" value="1"/>
</dbReference>
<name>A0A0S7BPK3_9BACT</name>
<gene>
    <name evidence="1" type="ORF">TBC1_11571</name>
</gene>
<dbReference type="PROSITE" id="PS51365">
    <property type="entry name" value="RENAL_DIPEPTIDASE_2"/>
    <property type="match status" value="1"/>
</dbReference>
<dbReference type="EMBL" id="DF968182">
    <property type="protein sequence ID" value="GAP42442.1"/>
    <property type="molecule type" value="Genomic_DNA"/>
</dbReference>
<evidence type="ECO:0000313" key="1">
    <source>
        <dbReference type="EMBL" id="GAP42442.1"/>
    </source>
</evidence>
<dbReference type="InterPro" id="IPR032466">
    <property type="entry name" value="Metal_Hydrolase"/>
</dbReference>
<organism evidence="1">
    <name type="scientific">Lentimicrobium saccharophilum</name>
    <dbReference type="NCBI Taxonomy" id="1678841"/>
    <lineage>
        <taxon>Bacteria</taxon>
        <taxon>Pseudomonadati</taxon>
        <taxon>Bacteroidota</taxon>
        <taxon>Bacteroidia</taxon>
        <taxon>Bacteroidales</taxon>
        <taxon>Lentimicrobiaceae</taxon>
        <taxon>Lentimicrobium</taxon>
    </lineage>
</organism>
<dbReference type="InterPro" id="IPR008257">
    <property type="entry name" value="Pept_M19"/>
</dbReference>
<dbReference type="Pfam" id="PF01244">
    <property type="entry name" value="Peptidase_M19"/>
    <property type="match status" value="1"/>
</dbReference>
<proteinExistence type="predicted"/>
<dbReference type="RefSeq" id="WP_062038195.1">
    <property type="nucleotide sequence ID" value="NZ_DF968182.1"/>
</dbReference>
<dbReference type="Proteomes" id="UP000053091">
    <property type="component" value="Unassembled WGS sequence"/>
</dbReference>
<reference evidence="1" key="1">
    <citation type="journal article" date="2015" name="Genome Announc.">
        <title>Draft Genome Sequence of Bacteroidales Strain TBC1, a Novel Isolate from a Methanogenic Wastewater Treatment System.</title>
        <authorList>
            <person name="Tourlousse D.M."/>
            <person name="Matsuura N."/>
            <person name="Sun L."/>
            <person name="Toyonaga M."/>
            <person name="Kuroda K."/>
            <person name="Ohashi A."/>
            <person name="Cruz R."/>
            <person name="Yamaguchi T."/>
            <person name="Sekiguchi Y."/>
        </authorList>
    </citation>
    <scope>NUCLEOTIDE SEQUENCE [LARGE SCALE GENOMIC DNA]</scope>
    <source>
        <strain evidence="1">TBC1</strain>
    </source>
</reference>
<dbReference type="GO" id="GO:0006508">
    <property type="term" value="P:proteolysis"/>
    <property type="evidence" value="ECO:0007669"/>
    <property type="project" value="InterPro"/>
</dbReference>
<dbReference type="CDD" id="cd01301">
    <property type="entry name" value="rDP_like"/>
    <property type="match status" value="1"/>
</dbReference>